<evidence type="ECO:0000256" key="4">
    <source>
        <dbReference type="ARBA" id="ARBA00023242"/>
    </source>
</evidence>
<keyword evidence="8" id="KW-1185">Reference proteome</keyword>
<evidence type="ECO:0000313" key="8">
    <source>
        <dbReference type="Proteomes" id="UP001176961"/>
    </source>
</evidence>
<keyword evidence="2" id="KW-0805">Transcription regulation</keyword>
<feature type="region of interest" description="Disordered" evidence="6">
    <location>
        <begin position="120"/>
        <end position="144"/>
    </location>
</feature>
<dbReference type="AlphaFoldDB" id="A0AA36M3V5"/>
<evidence type="ECO:0000256" key="1">
    <source>
        <dbReference type="ARBA" id="ARBA00004123"/>
    </source>
</evidence>
<dbReference type="PANTHER" id="PTHR11380:SF16">
    <property type="entry name" value="TRANSCRIPTION INITIATION PROTEIN SPT3 HOMOLOG"/>
    <property type="match status" value="1"/>
</dbReference>
<reference evidence="7" key="1">
    <citation type="submission" date="2023-07" db="EMBL/GenBank/DDBJ databases">
        <authorList>
            <consortium name="CYATHOMIX"/>
        </authorList>
    </citation>
    <scope>NUCLEOTIDE SEQUENCE</scope>
    <source>
        <strain evidence="7">N/A</strain>
    </source>
</reference>
<protein>
    <submittedName>
        <fullName evidence="7">Uncharacterized protein</fullName>
    </submittedName>
</protein>
<dbReference type="GO" id="GO:0046982">
    <property type="term" value="F:protein heterodimerization activity"/>
    <property type="evidence" value="ECO:0007669"/>
    <property type="project" value="InterPro"/>
</dbReference>
<keyword evidence="4" id="KW-0539">Nucleus</keyword>
<keyword evidence="3" id="KW-0804">Transcription</keyword>
<gene>
    <name evidence="7" type="ORF">CYNAS_LOCUS9286</name>
</gene>
<evidence type="ECO:0000313" key="7">
    <source>
        <dbReference type="EMBL" id="CAJ0597303.1"/>
    </source>
</evidence>
<dbReference type="PANTHER" id="PTHR11380">
    <property type="entry name" value="TRANSCRIPTION INITIATION FACTOR TFIID/SUPT3-RELATED"/>
    <property type="match status" value="1"/>
</dbReference>
<dbReference type="SUPFAM" id="SSF47113">
    <property type="entry name" value="Histone-fold"/>
    <property type="match status" value="1"/>
</dbReference>
<dbReference type="InterPro" id="IPR009072">
    <property type="entry name" value="Histone-fold"/>
</dbReference>
<dbReference type="GO" id="GO:0005634">
    <property type="term" value="C:nucleus"/>
    <property type="evidence" value="ECO:0007669"/>
    <property type="project" value="UniProtKB-SubCell"/>
</dbReference>
<evidence type="ECO:0000256" key="5">
    <source>
        <dbReference type="ARBA" id="ARBA00061274"/>
    </source>
</evidence>
<dbReference type="CDD" id="cd22926">
    <property type="entry name" value="HFD_SPT3"/>
    <property type="match status" value="1"/>
</dbReference>
<accession>A0AA36M3V5</accession>
<dbReference type="GO" id="GO:0003713">
    <property type="term" value="F:transcription coactivator activity"/>
    <property type="evidence" value="ECO:0007669"/>
    <property type="project" value="TreeGrafter"/>
</dbReference>
<dbReference type="Pfam" id="PF02269">
    <property type="entry name" value="TFIID-18kDa"/>
    <property type="match status" value="1"/>
</dbReference>
<dbReference type="InterPro" id="IPR003195">
    <property type="entry name" value="TFIID_TAF13"/>
</dbReference>
<proteinExistence type="inferred from homology"/>
<organism evidence="7 8">
    <name type="scientific">Cylicocyclus nassatus</name>
    <name type="common">Nematode worm</name>
    <dbReference type="NCBI Taxonomy" id="53992"/>
    <lineage>
        <taxon>Eukaryota</taxon>
        <taxon>Metazoa</taxon>
        <taxon>Ecdysozoa</taxon>
        <taxon>Nematoda</taxon>
        <taxon>Chromadorea</taxon>
        <taxon>Rhabditida</taxon>
        <taxon>Rhabditina</taxon>
        <taxon>Rhabditomorpha</taxon>
        <taxon>Strongyloidea</taxon>
        <taxon>Strongylidae</taxon>
        <taxon>Cylicocyclus</taxon>
    </lineage>
</organism>
<feature type="compositionally biased region" description="Acidic residues" evidence="6">
    <location>
        <begin position="129"/>
        <end position="138"/>
    </location>
</feature>
<dbReference type="Proteomes" id="UP001176961">
    <property type="component" value="Unassembled WGS sequence"/>
</dbReference>
<comment type="caution">
    <text evidence="7">The sequence shown here is derived from an EMBL/GenBank/DDBJ whole genome shotgun (WGS) entry which is preliminary data.</text>
</comment>
<evidence type="ECO:0000256" key="3">
    <source>
        <dbReference type="ARBA" id="ARBA00023163"/>
    </source>
</evidence>
<sequence>MPSPSLNASLWREIHMAAGQGDGGNSASHAYYREIVRQMMFANGDLEDPIPTCIDMVLDMAKFQMVKALEDAWQKAQAEKRDTIMLEDVLVLFKHHKFILNRLLQFARTAESVNELKRAAPRTAKLDEEREEGSDQEDNAVPSTSMFDTSLTRMKAVVDSLNLGETADQLLETRDVVYEERKKRIAHLGDDMSQDEFLKFTEARQATFRDDSKQRTKLKNESGNLFQWLGAPQCENVVSFVLAFIGREVVAQYVGAAVAIRDNEEPNLFVNDNQHGQIAAPNEKVPLQVRHYNEALRRCIGWRRRKDFLFGYHTEDEECTPAKKLKSEDGEASQPP</sequence>
<comment type="subcellular location">
    <subcellularLocation>
        <location evidence="1">Nucleus</location>
    </subcellularLocation>
</comment>
<evidence type="ECO:0000256" key="2">
    <source>
        <dbReference type="ARBA" id="ARBA00023015"/>
    </source>
</evidence>
<comment type="similarity">
    <text evidence="5">Belongs to the SPT3 family.</text>
</comment>
<dbReference type="GO" id="GO:0006366">
    <property type="term" value="P:transcription by RNA polymerase II"/>
    <property type="evidence" value="ECO:0007669"/>
    <property type="project" value="InterPro"/>
</dbReference>
<name>A0AA36M3V5_CYLNA</name>
<dbReference type="EMBL" id="CATQJL010000223">
    <property type="protein sequence ID" value="CAJ0597303.1"/>
    <property type="molecule type" value="Genomic_DNA"/>
</dbReference>
<evidence type="ECO:0000256" key="6">
    <source>
        <dbReference type="SAM" id="MobiDB-lite"/>
    </source>
</evidence>